<keyword evidence="1" id="KW-0812">Transmembrane</keyword>
<organism evidence="2 3">
    <name type="scientific">Nocardiopsis mangrovi</name>
    <dbReference type="NCBI Taxonomy" id="1179818"/>
    <lineage>
        <taxon>Bacteria</taxon>
        <taxon>Bacillati</taxon>
        <taxon>Actinomycetota</taxon>
        <taxon>Actinomycetes</taxon>
        <taxon>Streptosporangiales</taxon>
        <taxon>Nocardiopsidaceae</taxon>
        <taxon>Nocardiopsis</taxon>
    </lineage>
</organism>
<reference evidence="3" key="1">
    <citation type="journal article" date="2019" name="Int. J. Syst. Evol. Microbiol.">
        <title>The Global Catalogue of Microorganisms (GCM) 10K type strain sequencing project: providing services to taxonomists for standard genome sequencing and annotation.</title>
        <authorList>
            <consortium name="The Broad Institute Genomics Platform"/>
            <consortium name="The Broad Institute Genome Sequencing Center for Infectious Disease"/>
            <person name="Wu L."/>
            <person name="Ma J."/>
        </authorList>
    </citation>
    <scope>NUCLEOTIDE SEQUENCE [LARGE SCALE GENOMIC DNA]</scope>
    <source>
        <strain evidence="3">XZYJ18</strain>
    </source>
</reference>
<sequence>MSTIWVIMFGVPIIAIVVIIGFARYQSSEVQSDERDDRPKSE</sequence>
<evidence type="ECO:0000256" key="1">
    <source>
        <dbReference type="SAM" id="Phobius"/>
    </source>
</evidence>
<proteinExistence type="predicted"/>
<keyword evidence="3" id="KW-1185">Reference proteome</keyword>
<comment type="caution">
    <text evidence="2">The sequence shown here is derived from an EMBL/GenBank/DDBJ whole genome shotgun (WGS) entry which is preliminary data.</text>
</comment>
<dbReference type="Proteomes" id="UP001595923">
    <property type="component" value="Unassembled WGS sequence"/>
</dbReference>
<keyword evidence="1" id="KW-0472">Membrane</keyword>
<accession>A0ABV9E3A0</accession>
<name>A0ABV9E3A0_9ACTN</name>
<dbReference type="EMBL" id="JBHSFQ010000028">
    <property type="protein sequence ID" value="MFC4564801.1"/>
    <property type="molecule type" value="Genomic_DNA"/>
</dbReference>
<feature type="transmembrane region" description="Helical" evidence="1">
    <location>
        <begin position="6"/>
        <end position="25"/>
    </location>
</feature>
<evidence type="ECO:0000313" key="2">
    <source>
        <dbReference type="EMBL" id="MFC4564801.1"/>
    </source>
</evidence>
<protein>
    <submittedName>
        <fullName evidence="2">Uncharacterized protein</fullName>
    </submittedName>
</protein>
<keyword evidence="1" id="KW-1133">Transmembrane helix</keyword>
<gene>
    <name evidence="2" type="ORF">ACFO4E_23325</name>
</gene>
<dbReference type="RefSeq" id="WP_378578256.1">
    <property type="nucleotide sequence ID" value="NZ_JBHSFQ010000028.1"/>
</dbReference>
<evidence type="ECO:0000313" key="3">
    <source>
        <dbReference type="Proteomes" id="UP001595923"/>
    </source>
</evidence>